<proteinExistence type="predicted"/>
<keyword evidence="2" id="KW-0597">Phosphoprotein</keyword>
<accession>A0ABW1UPQ2</accession>
<evidence type="ECO:0000259" key="8">
    <source>
        <dbReference type="PROSITE" id="PS51100"/>
    </source>
</evidence>
<dbReference type="Proteomes" id="UP001596310">
    <property type="component" value="Unassembled WGS sequence"/>
</dbReference>
<evidence type="ECO:0000313" key="9">
    <source>
        <dbReference type="EMBL" id="MFC6315949.1"/>
    </source>
</evidence>
<dbReference type="PANTHER" id="PTHR34581:SF2">
    <property type="entry name" value="PTS SYSTEM N,N'-DIACETYLCHITOBIOSE-SPECIFIC EIIB COMPONENT"/>
    <property type="match status" value="1"/>
</dbReference>
<feature type="domain" description="PTS EIIB type-3" evidence="8">
    <location>
        <begin position="1"/>
        <end position="130"/>
    </location>
</feature>
<evidence type="ECO:0000256" key="4">
    <source>
        <dbReference type="ARBA" id="ARBA00022679"/>
    </source>
</evidence>
<keyword evidence="7" id="KW-0732">Signal</keyword>
<dbReference type="InterPro" id="IPR036095">
    <property type="entry name" value="PTS_EIIB-like_sf"/>
</dbReference>
<sequence>MLIFICCAGGATSSLFCSHIAHAADPETIHFDDLKTLLADYDSLSQRYPILIGYGSEQLVDWRNVATMFQPHVDQVFVCPQVRYRTPVLRKTLAPVGIPVADLDMRMFGTMNGELALQTIIRNTKPRVPALDVVDQSPR</sequence>
<dbReference type="GO" id="GO:0016740">
    <property type="term" value="F:transferase activity"/>
    <property type="evidence" value="ECO:0007669"/>
    <property type="project" value="UniProtKB-KW"/>
</dbReference>
<evidence type="ECO:0000256" key="2">
    <source>
        <dbReference type="ARBA" id="ARBA00022553"/>
    </source>
</evidence>
<keyword evidence="1" id="KW-0813">Transport</keyword>
<gene>
    <name evidence="9" type="ORF">ACFQHW_10285</name>
</gene>
<keyword evidence="3 9" id="KW-0762">Sugar transport</keyword>
<feature type="chain" id="PRO_5046872132" evidence="7">
    <location>
        <begin position="24"/>
        <end position="139"/>
    </location>
</feature>
<dbReference type="PANTHER" id="PTHR34581">
    <property type="entry name" value="PTS SYSTEM N,N'-DIACETYLCHITOBIOSE-SPECIFIC EIIB COMPONENT"/>
    <property type="match status" value="1"/>
</dbReference>
<dbReference type="SUPFAM" id="SSF52794">
    <property type="entry name" value="PTS system IIB component-like"/>
    <property type="match status" value="1"/>
</dbReference>
<comment type="caution">
    <text evidence="9">The sequence shown here is derived from an EMBL/GenBank/DDBJ whole genome shotgun (WGS) entry which is preliminary data.</text>
</comment>
<evidence type="ECO:0000313" key="10">
    <source>
        <dbReference type="Proteomes" id="UP001596310"/>
    </source>
</evidence>
<dbReference type="RefSeq" id="WP_125599933.1">
    <property type="nucleotide sequence ID" value="NZ_JBHSSM010000022.1"/>
</dbReference>
<evidence type="ECO:0000256" key="3">
    <source>
        <dbReference type="ARBA" id="ARBA00022597"/>
    </source>
</evidence>
<keyword evidence="10" id="KW-1185">Reference proteome</keyword>
<dbReference type="PROSITE" id="PS51100">
    <property type="entry name" value="PTS_EIIB_TYPE_3"/>
    <property type="match status" value="1"/>
</dbReference>
<dbReference type="EMBL" id="JBHSSM010000022">
    <property type="protein sequence ID" value="MFC6315949.1"/>
    <property type="molecule type" value="Genomic_DNA"/>
</dbReference>
<dbReference type="InterPro" id="IPR013012">
    <property type="entry name" value="PTS_EIIB_3"/>
</dbReference>
<keyword evidence="5" id="KW-0598">Phosphotransferase system</keyword>
<dbReference type="InterPro" id="IPR051819">
    <property type="entry name" value="PTS_sugar-specific_EIIB"/>
</dbReference>
<reference evidence="10" key="1">
    <citation type="journal article" date="2019" name="Int. J. Syst. Evol. Microbiol.">
        <title>The Global Catalogue of Microorganisms (GCM) 10K type strain sequencing project: providing services to taxonomists for standard genome sequencing and annotation.</title>
        <authorList>
            <consortium name="The Broad Institute Genomics Platform"/>
            <consortium name="The Broad Institute Genome Sequencing Center for Infectious Disease"/>
            <person name="Wu L."/>
            <person name="Ma J."/>
        </authorList>
    </citation>
    <scope>NUCLEOTIDE SEQUENCE [LARGE SCALE GENOMIC DNA]</scope>
    <source>
        <strain evidence="10">CCM 8897</strain>
    </source>
</reference>
<dbReference type="Gene3D" id="3.40.50.2300">
    <property type="match status" value="1"/>
</dbReference>
<feature type="modified residue" description="Phosphocysteine; by EIIA" evidence="6">
    <location>
        <position position="7"/>
    </location>
</feature>
<organism evidence="9 10">
    <name type="scientific">Lapidilactobacillus achengensis</name>
    <dbReference type="NCBI Taxonomy" id="2486000"/>
    <lineage>
        <taxon>Bacteria</taxon>
        <taxon>Bacillati</taxon>
        <taxon>Bacillota</taxon>
        <taxon>Bacilli</taxon>
        <taxon>Lactobacillales</taxon>
        <taxon>Lactobacillaceae</taxon>
        <taxon>Lapidilactobacillus</taxon>
    </lineage>
</organism>
<dbReference type="EC" id="2.7.1.-" evidence="9"/>
<name>A0ABW1UPQ2_9LACO</name>
<evidence type="ECO:0000256" key="6">
    <source>
        <dbReference type="PROSITE-ProRule" id="PRU00423"/>
    </source>
</evidence>
<evidence type="ECO:0000256" key="5">
    <source>
        <dbReference type="ARBA" id="ARBA00022683"/>
    </source>
</evidence>
<feature type="signal peptide" evidence="7">
    <location>
        <begin position="1"/>
        <end position="23"/>
    </location>
</feature>
<evidence type="ECO:0000256" key="1">
    <source>
        <dbReference type="ARBA" id="ARBA00022448"/>
    </source>
</evidence>
<protein>
    <submittedName>
        <fullName evidence="9">PTS sugar transporter subunit IIB</fullName>
        <ecNumber evidence="9">2.7.1.-</ecNumber>
    </submittedName>
</protein>
<keyword evidence="4 9" id="KW-0808">Transferase</keyword>
<evidence type="ECO:0000256" key="7">
    <source>
        <dbReference type="SAM" id="SignalP"/>
    </source>
</evidence>